<organism evidence="2 3">
    <name type="scientific">Simiduia curdlanivorans</name>
    <dbReference type="NCBI Taxonomy" id="1492769"/>
    <lineage>
        <taxon>Bacteria</taxon>
        <taxon>Pseudomonadati</taxon>
        <taxon>Pseudomonadota</taxon>
        <taxon>Gammaproteobacteria</taxon>
        <taxon>Cellvibrionales</taxon>
        <taxon>Cellvibrionaceae</taxon>
        <taxon>Simiduia</taxon>
    </lineage>
</organism>
<keyword evidence="3" id="KW-1185">Reference proteome</keyword>
<accession>A0ABV8V2K6</accession>
<dbReference type="SMART" id="SM00530">
    <property type="entry name" value="HTH_XRE"/>
    <property type="match status" value="1"/>
</dbReference>
<dbReference type="CDD" id="cd00093">
    <property type="entry name" value="HTH_XRE"/>
    <property type="match status" value="1"/>
</dbReference>
<proteinExistence type="predicted"/>
<dbReference type="Proteomes" id="UP001595840">
    <property type="component" value="Unassembled WGS sequence"/>
</dbReference>
<dbReference type="EMBL" id="JBHSCX010000003">
    <property type="protein sequence ID" value="MFC4361197.1"/>
    <property type="molecule type" value="Genomic_DNA"/>
</dbReference>
<gene>
    <name evidence="2" type="ORF">ACFOX3_02725</name>
</gene>
<protein>
    <submittedName>
        <fullName evidence="2">Helix-turn-helix domain-containing protein</fullName>
    </submittedName>
</protein>
<dbReference type="Gene3D" id="1.10.260.40">
    <property type="entry name" value="lambda repressor-like DNA-binding domains"/>
    <property type="match status" value="1"/>
</dbReference>
<dbReference type="SUPFAM" id="SSF47413">
    <property type="entry name" value="lambda repressor-like DNA-binding domains"/>
    <property type="match status" value="1"/>
</dbReference>
<sequence>MKLEEAFGLVLKRARSEMAISQEFLALNSGLDRTFISLLERGQRQPSLSSIVSLSTSLDISPQELVKQTMECFNENNSSRSVNK</sequence>
<dbReference type="PROSITE" id="PS50943">
    <property type="entry name" value="HTH_CROC1"/>
    <property type="match status" value="1"/>
</dbReference>
<dbReference type="InterPro" id="IPR001387">
    <property type="entry name" value="Cro/C1-type_HTH"/>
</dbReference>
<dbReference type="RefSeq" id="WP_353958674.1">
    <property type="nucleotide sequence ID" value="NZ_JAUFQG010000004.1"/>
</dbReference>
<evidence type="ECO:0000259" key="1">
    <source>
        <dbReference type="PROSITE" id="PS50943"/>
    </source>
</evidence>
<evidence type="ECO:0000313" key="2">
    <source>
        <dbReference type="EMBL" id="MFC4361197.1"/>
    </source>
</evidence>
<evidence type="ECO:0000313" key="3">
    <source>
        <dbReference type="Proteomes" id="UP001595840"/>
    </source>
</evidence>
<dbReference type="Pfam" id="PF01381">
    <property type="entry name" value="HTH_3"/>
    <property type="match status" value="1"/>
</dbReference>
<reference evidence="3" key="1">
    <citation type="journal article" date="2019" name="Int. J. Syst. Evol. Microbiol.">
        <title>The Global Catalogue of Microorganisms (GCM) 10K type strain sequencing project: providing services to taxonomists for standard genome sequencing and annotation.</title>
        <authorList>
            <consortium name="The Broad Institute Genomics Platform"/>
            <consortium name="The Broad Institute Genome Sequencing Center for Infectious Disease"/>
            <person name="Wu L."/>
            <person name="Ma J."/>
        </authorList>
    </citation>
    <scope>NUCLEOTIDE SEQUENCE [LARGE SCALE GENOMIC DNA]</scope>
    <source>
        <strain evidence="3">CECT 8570</strain>
    </source>
</reference>
<dbReference type="InterPro" id="IPR010982">
    <property type="entry name" value="Lambda_DNA-bd_dom_sf"/>
</dbReference>
<comment type="caution">
    <text evidence="2">The sequence shown here is derived from an EMBL/GenBank/DDBJ whole genome shotgun (WGS) entry which is preliminary data.</text>
</comment>
<feature type="domain" description="HTH cro/C1-type" evidence="1">
    <location>
        <begin position="11"/>
        <end position="65"/>
    </location>
</feature>
<name>A0ABV8V2K6_9GAMM</name>